<gene>
    <name evidence="2" type="ORF">HTAM1171_LOCUS1229</name>
</gene>
<dbReference type="InterPro" id="IPR049227">
    <property type="entry name" value="DUF6824"/>
</dbReference>
<dbReference type="EMBL" id="HBGV01002011">
    <property type="protein sequence ID" value="CAD9470659.1"/>
    <property type="molecule type" value="Transcribed_RNA"/>
</dbReference>
<organism evidence="2">
    <name type="scientific">Helicotheca tamesis</name>
    <dbReference type="NCBI Taxonomy" id="374047"/>
    <lineage>
        <taxon>Eukaryota</taxon>
        <taxon>Sar</taxon>
        <taxon>Stramenopiles</taxon>
        <taxon>Ochrophyta</taxon>
        <taxon>Bacillariophyta</taxon>
        <taxon>Mediophyceae</taxon>
        <taxon>Lithodesmiophycidae</taxon>
        <taxon>Lithodesmiales</taxon>
        <taxon>Lithodesmiaceae</taxon>
        <taxon>Helicotheca</taxon>
    </lineage>
</organism>
<name>A0A7S2E2I8_9STRA</name>
<protein>
    <recommendedName>
        <fullName evidence="1">DUF6824 domain-containing protein</fullName>
    </recommendedName>
</protein>
<proteinExistence type="predicted"/>
<evidence type="ECO:0000313" key="2">
    <source>
        <dbReference type="EMBL" id="CAD9470659.1"/>
    </source>
</evidence>
<accession>A0A7S2E2I8</accession>
<dbReference type="AlphaFoldDB" id="A0A7S2E2I8"/>
<dbReference type="Pfam" id="PF20710">
    <property type="entry name" value="DUF6824"/>
    <property type="match status" value="1"/>
</dbReference>
<evidence type="ECO:0000259" key="1">
    <source>
        <dbReference type="Pfam" id="PF20710"/>
    </source>
</evidence>
<feature type="domain" description="DUF6824" evidence="1">
    <location>
        <begin position="13"/>
        <end position="101"/>
    </location>
</feature>
<sequence length="227" mass="25309">MVNATISKLTHDDVLCGRGGKSNNHLGNRKFRSLVSENQPEYIKAKRLQKNVIACRIVQIINERGGRFLRRMDNETATGSGRWEEIGEKKAIEKTSQALREKIGSRGVFAEAKSSRSTNEDNLAKRKTAGATEDRIKPLAIEKLQNHSTGKSFDAMESLARCQDDCKAKHDLPILLSDPYTGDEFYFSAFGCESCDTDETDLDIEPPLVDDEFLFDALDLLPIPTGI</sequence>
<reference evidence="2" key="1">
    <citation type="submission" date="2021-01" db="EMBL/GenBank/DDBJ databases">
        <authorList>
            <person name="Corre E."/>
            <person name="Pelletier E."/>
            <person name="Niang G."/>
            <person name="Scheremetjew M."/>
            <person name="Finn R."/>
            <person name="Kale V."/>
            <person name="Holt S."/>
            <person name="Cochrane G."/>
            <person name="Meng A."/>
            <person name="Brown T."/>
            <person name="Cohen L."/>
        </authorList>
    </citation>
    <scope>NUCLEOTIDE SEQUENCE</scope>
    <source>
        <strain evidence="2">CCMP826</strain>
    </source>
</reference>